<evidence type="ECO:0008006" key="4">
    <source>
        <dbReference type="Google" id="ProtNLM"/>
    </source>
</evidence>
<feature type="region of interest" description="Disordered" evidence="1">
    <location>
        <begin position="1"/>
        <end position="29"/>
    </location>
</feature>
<dbReference type="Proteomes" id="UP001150925">
    <property type="component" value="Unassembled WGS sequence"/>
</dbReference>
<gene>
    <name evidence="2" type="ORF">IWQ62_002596</name>
</gene>
<feature type="compositionally biased region" description="Basic and acidic residues" evidence="1">
    <location>
        <begin position="239"/>
        <end position="268"/>
    </location>
</feature>
<feature type="region of interest" description="Disordered" evidence="1">
    <location>
        <begin position="321"/>
        <end position="348"/>
    </location>
</feature>
<feature type="compositionally biased region" description="Polar residues" evidence="1">
    <location>
        <begin position="1"/>
        <end position="14"/>
    </location>
</feature>
<evidence type="ECO:0000256" key="1">
    <source>
        <dbReference type="SAM" id="MobiDB-lite"/>
    </source>
</evidence>
<protein>
    <recommendedName>
        <fullName evidence="4">BZIP domain-containing protein</fullName>
    </recommendedName>
</protein>
<accession>A0A9W8E7B3</accession>
<feature type="region of interest" description="Disordered" evidence="1">
    <location>
        <begin position="230"/>
        <end position="268"/>
    </location>
</feature>
<dbReference type="AlphaFoldDB" id="A0A9W8E7B3"/>
<dbReference type="OrthoDB" id="10445267at2759"/>
<feature type="region of interest" description="Disordered" evidence="1">
    <location>
        <begin position="176"/>
        <end position="216"/>
    </location>
</feature>
<feature type="compositionally biased region" description="Low complexity" evidence="1">
    <location>
        <begin position="177"/>
        <end position="193"/>
    </location>
</feature>
<dbReference type="EMBL" id="JANBPY010000571">
    <property type="protein sequence ID" value="KAJ1965741.1"/>
    <property type="molecule type" value="Genomic_DNA"/>
</dbReference>
<comment type="caution">
    <text evidence="2">The sequence shown here is derived from an EMBL/GenBank/DDBJ whole genome shotgun (WGS) entry which is preliminary data.</text>
</comment>
<organism evidence="2 3">
    <name type="scientific">Dispira parvispora</name>
    <dbReference type="NCBI Taxonomy" id="1520584"/>
    <lineage>
        <taxon>Eukaryota</taxon>
        <taxon>Fungi</taxon>
        <taxon>Fungi incertae sedis</taxon>
        <taxon>Zoopagomycota</taxon>
        <taxon>Kickxellomycotina</taxon>
        <taxon>Dimargaritomycetes</taxon>
        <taxon>Dimargaritales</taxon>
        <taxon>Dimargaritaceae</taxon>
        <taxon>Dispira</taxon>
    </lineage>
</organism>
<sequence>MAQTLPVSLTTGQPEKSPKPEALSQTPEDDCLPKFLTKDRVLPPPLSFRAEWPRPLAVHILPDVFYPHFSYTTYDFSRNLHCILAYDYHQQYPCTVEHTQSVFGENHETLALSSILLRRPDNNHEFVENTLPALQNDERVKTNVTLTDLQECIDKNAIAPRKLEKSRQQVINSLNQSHPHPSLLLSPPDLPLDIGQSTPIVEPRETQPSQPPPAARTQLVTKPFSRGIFRHYNPVDDPVNDHEEQRRRKERRREQNREASRHFRERQRLANQRKAAQLAYLENKCAELTCQLEKAVSRDFCEPEMVGPCLPGSQFEPLMSPPFTNYQNLSPTEPERLQNSPCNPNVHR</sequence>
<keyword evidence="3" id="KW-1185">Reference proteome</keyword>
<proteinExistence type="predicted"/>
<reference evidence="2" key="1">
    <citation type="submission" date="2022-07" db="EMBL/GenBank/DDBJ databases">
        <title>Phylogenomic reconstructions and comparative analyses of Kickxellomycotina fungi.</title>
        <authorList>
            <person name="Reynolds N.K."/>
            <person name="Stajich J.E."/>
            <person name="Barry K."/>
            <person name="Grigoriev I.V."/>
            <person name="Crous P."/>
            <person name="Smith M.E."/>
        </authorList>
    </citation>
    <scope>NUCLEOTIDE SEQUENCE</scope>
    <source>
        <strain evidence="2">RSA 1196</strain>
    </source>
</reference>
<evidence type="ECO:0000313" key="2">
    <source>
        <dbReference type="EMBL" id="KAJ1965741.1"/>
    </source>
</evidence>
<evidence type="ECO:0000313" key="3">
    <source>
        <dbReference type="Proteomes" id="UP001150925"/>
    </source>
</evidence>
<name>A0A9W8E7B3_9FUNG</name>
<feature type="compositionally biased region" description="Polar residues" evidence="1">
    <location>
        <begin position="322"/>
        <end position="348"/>
    </location>
</feature>